<protein>
    <submittedName>
        <fullName evidence="2">Uncharacterized protein</fullName>
    </submittedName>
</protein>
<reference evidence="2 3" key="1">
    <citation type="submission" date="2018-10" db="EMBL/GenBank/DDBJ databases">
        <title>Ulvibacterium marinum gen. nov., sp. nov., a novel marine bacterium of the family Flavobacteriaceae, isolated from a culture of the green alga Ulva prolifera.</title>
        <authorList>
            <person name="Zhang Z."/>
        </authorList>
    </citation>
    <scope>NUCLEOTIDE SEQUENCE [LARGE SCALE GENOMIC DNA]</scope>
    <source>
        <strain evidence="2 3">CCMM003</strain>
    </source>
</reference>
<name>A0A3B0C5X7_9FLAO</name>
<evidence type="ECO:0000313" key="3">
    <source>
        <dbReference type="Proteomes" id="UP000276603"/>
    </source>
</evidence>
<feature type="compositionally biased region" description="Basic residues" evidence="1">
    <location>
        <begin position="79"/>
        <end position="90"/>
    </location>
</feature>
<dbReference type="RefSeq" id="WP_120713655.1">
    <property type="nucleotide sequence ID" value="NZ_RBCJ01000004.1"/>
</dbReference>
<gene>
    <name evidence="2" type="ORF">D7Z94_21365</name>
</gene>
<evidence type="ECO:0000313" key="2">
    <source>
        <dbReference type="EMBL" id="RKN78746.1"/>
    </source>
</evidence>
<evidence type="ECO:0000256" key="1">
    <source>
        <dbReference type="SAM" id="MobiDB-lite"/>
    </source>
</evidence>
<sequence>METRIDSDYKKAFNLGYEIAKELNLKTPMFKGQDSSQNSTNAIQAGMLHYIHEVALSKNKVLAKSVQIRNIKSKAERKGKNKNRGKGLSL</sequence>
<organism evidence="2 3">
    <name type="scientific">Ulvibacterium marinum</name>
    <dbReference type="NCBI Taxonomy" id="2419782"/>
    <lineage>
        <taxon>Bacteria</taxon>
        <taxon>Pseudomonadati</taxon>
        <taxon>Bacteroidota</taxon>
        <taxon>Flavobacteriia</taxon>
        <taxon>Flavobacteriales</taxon>
        <taxon>Flavobacteriaceae</taxon>
        <taxon>Ulvibacterium</taxon>
    </lineage>
</organism>
<keyword evidence="3" id="KW-1185">Reference proteome</keyword>
<comment type="caution">
    <text evidence="2">The sequence shown here is derived from an EMBL/GenBank/DDBJ whole genome shotgun (WGS) entry which is preliminary data.</text>
</comment>
<dbReference type="Proteomes" id="UP000276603">
    <property type="component" value="Unassembled WGS sequence"/>
</dbReference>
<feature type="region of interest" description="Disordered" evidence="1">
    <location>
        <begin position="71"/>
        <end position="90"/>
    </location>
</feature>
<dbReference type="EMBL" id="RBCJ01000004">
    <property type="protein sequence ID" value="RKN78746.1"/>
    <property type="molecule type" value="Genomic_DNA"/>
</dbReference>
<proteinExistence type="predicted"/>
<dbReference type="OrthoDB" id="1453119at2"/>
<dbReference type="AlphaFoldDB" id="A0A3B0C5X7"/>
<accession>A0A3B0C5X7</accession>